<feature type="domain" description="Calcineurin-like phosphoesterase" evidence="3">
    <location>
        <begin position="61"/>
        <end position="236"/>
    </location>
</feature>
<proteinExistence type="predicted"/>
<keyword evidence="1" id="KW-0732">Signal</keyword>
<dbReference type="InterPro" id="IPR029052">
    <property type="entry name" value="Metallo-depent_PP-like"/>
</dbReference>
<gene>
    <name evidence="4" type="ORF">J4051_11985</name>
</gene>
<comment type="caution">
    <text evidence="4">The sequence shown here is derived from an EMBL/GenBank/DDBJ whole genome shotgun (WGS) entry which is preliminary data.</text>
</comment>
<evidence type="ECO:0000313" key="4">
    <source>
        <dbReference type="EMBL" id="MBO3098993.1"/>
    </source>
</evidence>
<dbReference type="SUPFAM" id="SSF56300">
    <property type="entry name" value="Metallo-dependent phosphatases"/>
    <property type="match status" value="1"/>
</dbReference>
<dbReference type="Gene3D" id="3.60.21.10">
    <property type="match status" value="1"/>
</dbReference>
<dbReference type="Pfam" id="PF00149">
    <property type="entry name" value="Metallophos"/>
    <property type="match status" value="1"/>
</dbReference>
<accession>A0ABS3SVR0</accession>
<protein>
    <submittedName>
        <fullName evidence="4">Metallophosphoesterase</fullName>
    </submittedName>
</protein>
<keyword evidence="2" id="KW-0378">Hydrolase</keyword>
<organism evidence="4 5">
    <name type="scientific">Gelidibacter pelagius</name>
    <dbReference type="NCBI Taxonomy" id="2819985"/>
    <lineage>
        <taxon>Bacteria</taxon>
        <taxon>Pseudomonadati</taxon>
        <taxon>Bacteroidota</taxon>
        <taxon>Flavobacteriia</taxon>
        <taxon>Flavobacteriales</taxon>
        <taxon>Flavobacteriaceae</taxon>
        <taxon>Gelidibacter</taxon>
    </lineage>
</organism>
<dbReference type="PANTHER" id="PTHR10161">
    <property type="entry name" value="TARTRATE-RESISTANT ACID PHOSPHATASE TYPE 5"/>
    <property type="match status" value="1"/>
</dbReference>
<reference evidence="4 5" key="1">
    <citation type="submission" date="2021-03" db="EMBL/GenBank/DDBJ databases">
        <title>Gelidibacter sp. nov., isolated from costal sediment.</title>
        <authorList>
            <person name="Lun K.-Y."/>
        </authorList>
    </citation>
    <scope>NUCLEOTIDE SEQUENCE [LARGE SCALE GENOMIC DNA]</scope>
    <source>
        <strain evidence="4 5">DF109</strain>
    </source>
</reference>
<sequence>MTSHKLSIWLLTLTTLLFFNCATFKTSIKETETINPKDTEPALKVYMIGGVGLPENGKAPAALQALENEIKNSNKRDLLLFLGDNVYPKGIPNSDGPENQDAELALSFQIDVAKKFKGRVIFIPGDKDWNSGVSGLKNQEKLVEGALGKNTFLPENGCPIKKVKINDDTILLVIDSQWYITNWDRHPSINDKCEIKTRTDFLDDFRSEIKKARGQTVLVAIHHPMFSSGPHGGQHSFMSQMKPLPIIGSFKNLIRNTSGISSRDLSNVYYNELKRNLVAASQQNNSVIFISGHEQSLQYLVKDNIPQIISGSGSKSTPTRLIEGGEFAYPDHGFAMLTIYKDGASEVKFISAENQELVYQTQVFESDEKVSEKYPKISQDSISAAIYSEEETTKSNFYKFLWGERYRKYFSTPVKAKVVYLDTLMGGLTPFRKGGGTQSKTLHLKTEDGTRYVMRAARKNATQYIQAFAFQDQYVEGYFENTASEALIADVFTGSYPYAPFIVASLSKSLSIPHLNPYLYYIPKQEALGNYNQEYGDELYILEEHASKGHPHLASGNFTGNIISTTDFLLEIHSDESKVVDEKSYIKARLFDMLIGDWDRHQDQWRWLEFKEDDKIIYKPLPRDRDQAFSKMSDGIMLGASIHLIPVAKLLRKYSSDLKDVKGFNIEPFPLDMALITRSNKEVWDQQVAELQRDLTDEVIDKAFNTVPKEVQGETIESIKQLLKGRKNNLQSISDAYYKLINEYAVLVATNKDDYIKINGLENGNVEVSMFRKKGDSITDEFHNRTYSPDLTKEIWIYGLADDDTFKITGEVKNIKIRITGGQNNDEYIVENGKNIKIYDYKTRPNTLEEIDNASVKLRDNYIANVYDYTKLRNNTNQIIPSIGLNPDDGVKVGINNTYTVYGFERNPFTSQHKINAAYYFATKGYEIKYEGEFANIIGDLNFKIDANFQSPNYTLNFFGFGNETINLDDNLGRDYNRVRVREFQIAPSLVYRAHGGGQFSFGVGYESVEVENTDNRYVADSFQLPNYIFDENQFGTINAKFEFENYDNKAYPTLGFQSSIELGYKMNFDQNNVGYTYLIPELSITHKLVSSGKLVLASRIKSHINFGDHFEFYQAASIGGIDGPRGFRNQRFTGNQSFFQNTDIRYSFGKFRTKLIPIRLGLFAGFDYGRVWLDGEDSKKWNNSYGGGFFISGVDIISANLGVFNSIDGIRAAFSLGFNL</sequence>
<dbReference type="RefSeq" id="WP_208234113.1">
    <property type="nucleotide sequence ID" value="NZ_JAGEVG010000013.1"/>
</dbReference>
<name>A0ABS3SVR0_9FLAO</name>
<dbReference type="InterPro" id="IPR004843">
    <property type="entry name" value="Calcineurin-like_PHP"/>
</dbReference>
<dbReference type="PANTHER" id="PTHR10161:SF14">
    <property type="entry name" value="TARTRATE-RESISTANT ACID PHOSPHATASE TYPE 5"/>
    <property type="match status" value="1"/>
</dbReference>
<evidence type="ECO:0000313" key="5">
    <source>
        <dbReference type="Proteomes" id="UP000681315"/>
    </source>
</evidence>
<keyword evidence="5" id="KW-1185">Reference proteome</keyword>
<evidence type="ECO:0000259" key="3">
    <source>
        <dbReference type="Pfam" id="PF00149"/>
    </source>
</evidence>
<dbReference type="Proteomes" id="UP000681315">
    <property type="component" value="Unassembled WGS sequence"/>
</dbReference>
<evidence type="ECO:0000256" key="1">
    <source>
        <dbReference type="ARBA" id="ARBA00022729"/>
    </source>
</evidence>
<dbReference type="EMBL" id="JAGEVG010000013">
    <property type="protein sequence ID" value="MBO3098993.1"/>
    <property type="molecule type" value="Genomic_DNA"/>
</dbReference>
<evidence type="ECO:0000256" key="2">
    <source>
        <dbReference type="ARBA" id="ARBA00022801"/>
    </source>
</evidence>
<dbReference type="InterPro" id="IPR051558">
    <property type="entry name" value="Metallophosphoesterase_PAP"/>
</dbReference>